<name>A0A8T1H3J0_9STRA</name>
<reference evidence="5" key="1">
    <citation type="submission" date="2018-05" db="EMBL/GenBank/DDBJ databases">
        <title>Effector identification in a new, highly contiguous assembly of the strawberry crown rot pathogen Phytophthora cactorum.</title>
        <authorList>
            <person name="Armitage A.D."/>
            <person name="Nellist C.F."/>
            <person name="Bates H."/>
            <person name="Vickerstaff R.J."/>
            <person name="Harrison R.J."/>
        </authorList>
    </citation>
    <scope>NUCLEOTIDE SEQUENCE</scope>
    <source>
        <strain evidence="2">4032</strain>
        <strain evidence="3">4040</strain>
        <strain evidence="4">P415</strain>
        <strain evidence="5">P421</strain>
    </source>
</reference>
<dbReference type="EMBL" id="RCMV01001995">
    <property type="protein sequence ID" value="KAG3205093.1"/>
    <property type="molecule type" value="Genomic_DNA"/>
</dbReference>
<evidence type="ECO:0000313" key="2">
    <source>
        <dbReference type="EMBL" id="KAG2885645.1"/>
    </source>
</evidence>
<protein>
    <submittedName>
        <fullName evidence="5">Uncharacterized protein</fullName>
    </submittedName>
</protein>
<dbReference type="EMBL" id="RCMI01001400">
    <property type="protein sequence ID" value="KAG2885645.1"/>
    <property type="molecule type" value="Genomic_DNA"/>
</dbReference>
<dbReference type="Proteomes" id="UP000760860">
    <property type="component" value="Unassembled WGS sequence"/>
</dbReference>
<evidence type="ECO:0000313" key="6">
    <source>
        <dbReference type="Proteomes" id="UP000760860"/>
    </source>
</evidence>
<evidence type="ECO:0000256" key="1">
    <source>
        <dbReference type="SAM" id="MobiDB-lite"/>
    </source>
</evidence>
<dbReference type="Proteomes" id="UP000774804">
    <property type="component" value="Unassembled WGS sequence"/>
</dbReference>
<sequence>MARRQGSRDREVEAVVGIMSKRAWAGRVDSKPSAALKWLMSRAHIDHCAWADVRIQHQQRSAGSGADFSLKSGTRTTPELT</sequence>
<evidence type="ECO:0000313" key="5">
    <source>
        <dbReference type="EMBL" id="KAG3205093.1"/>
    </source>
</evidence>
<dbReference type="Proteomes" id="UP000736787">
    <property type="component" value="Unassembled WGS sequence"/>
</dbReference>
<evidence type="ECO:0000313" key="3">
    <source>
        <dbReference type="EMBL" id="KAG2894966.1"/>
    </source>
</evidence>
<dbReference type="Proteomes" id="UP000697107">
    <property type="component" value="Unassembled WGS sequence"/>
</dbReference>
<evidence type="ECO:0000313" key="4">
    <source>
        <dbReference type="EMBL" id="KAG2963103.1"/>
    </source>
</evidence>
<gene>
    <name evidence="2" type="ORF">PC115_g20941</name>
    <name evidence="3" type="ORF">PC117_g23337</name>
    <name evidence="4" type="ORF">PC118_g21064</name>
    <name evidence="5" type="ORF">PC129_g22233</name>
</gene>
<feature type="compositionally biased region" description="Polar residues" evidence="1">
    <location>
        <begin position="71"/>
        <end position="81"/>
    </location>
</feature>
<dbReference type="EMBL" id="RCML01001373">
    <property type="protein sequence ID" value="KAG2963103.1"/>
    <property type="molecule type" value="Genomic_DNA"/>
</dbReference>
<proteinExistence type="predicted"/>
<feature type="region of interest" description="Disordered" evidence="1">
    <location>
        <begin position="60"/>
        <end position="81"/>
    </location>
</feature>
<comment type="caution">
    <text evidence="5">The sequence shown here is derived from an EMBL/GenBank/DDBJ whole genome shotgun (WGS) entry which is preliminary data.</text>
</comment>
<dbReference type="EMBL" id="RCMK01001401">
    <property type="protein sequence ID" value="KAG2894966.1"/>
    <property type="molecule type" value="Genomic_DNA"/>
</dbReference>
<dbReference type="AlphaFoldDB" id="A0A8T1H3J0"/>
<organism evidence="5 6">
    <name type="scientific">Phytophthora cactorum</name>
    <dbReference type="NCBI Taxonomy" id="29920"/>
    <lineage>
        <taxon>Eukaryota</taxon>
        <taxon>Sar</taxon>
        <taxon>Stramenopiles</taxon>
        <taxon>Oomycota</taxon>
        <taxon>Peronosporomycetes</taxon>
        <taxon>Peronosporales</taxon>
        <taxon>Peronosporaceae</taxon>
        <taxon>Phytophthora</taxon>
    </lineage>
</organism>
<accession>A0A8T1H3J0</accession>